<dbReference type="InterPro" id="IPR011639">
    <property type="entry name" value="MethylTrfase_TaqI-like_dom"/>
</dbReference>
<dbReference type="KEGG" id="cna:AB433_15345"/>
<evidence type="ECO:0000313" key="8">
    <source>
        <dbReference type="Proteomes" id="UP000035287"/>
    </source>
</evidence>
<dbReference type="InterPro" id="IPR002052">
    <property type="entry name" value="DNA_methylase_N6_adenine_CS"/>
</dbReference>
<keyword evidence="4" id="KW-0949">S-adenosyl-L-methionine</keyword>
<dbReference type="PANTHER" id="PTHR33841">
    <property type="entry name" value="DNA METHYLTRANSFERASE YEEA-RELATED"/>
    <property type="match status" value="1"/>
</dbReference>
<feature type="domain" description="Type II methyltransferase M.TaqI-like" evidence="6">
    <location>
        <begin position="594"/>
        <end position="814"/>
    </location>
</feature>
<dbReference type="InterPro" id="IPR029063">
    <property type="entry name" value="SAM-dependent_MTases_sf"/>
</dbReference>
<dbReference type="SUPFAM" id="SSF53335">
    <property type="entry name" value="S-adenosyl-L-methionine-dependent methyltransferases"/>
    <property type="match status" value="1"/>
</dbReference>
<keyword evidence="8" id="KW-1185">Reference proteome</keyword>
<keyword evidence="7" id="KW-0378">Hydrolase</keyword>
<keyword evidence="7" id="KW-0255">Endonuclease</keyword>
<gene>
    <name evidence="7" type="ORF">AB433_15345</name>
</gene>
<dbReference type="RefSeq" id="WP_047822218.1">
    <property type="nucleotide sequence ID" value="NZ_JACIEL010000004.1"/>
</dbReference>
<comment type="catalytic activity">
    <reaction evidence="5">
        <text>a 2'-deoxyadenosine in DNA + S-adenosyl-L-methionine = an N(6)-methyl-2'-deoxyadenosine in DNA + S-adenosyl-L-homocysteine + H(+)</text>
        <dbReference type="Rhea" id="RHEA:15197"/>
        <dbReference type="Rhea" id="RHEA-COMP:12418"/>
        <dbReference type="Rhea" id="RHEA-COMP:12419"/>
        <dbReference type="ChEBI" id="CHEBI:15378"/>
        <dbReference type="ChEBI" id="CHEBI:57856"/>
        <dbReference type="ChEBI" id="CHEBI:59789"/>
        <dbReference type="ChEBI" id="CHEBI:90615"/>
        <dbReference type="ChEBI" id="CHEBI:90616"/>
        <dbReference type="EC" id="2.1.1.72"/>
    </reaction>
</comment>
<sequence length="1367" mass="153122">MPMQLFAGSFLTTDYLEEAIRQSTEYRAVDVAALRASLTAIADRFPRESSPNESQTEDDFIWPILSELGWSESLRQQNLSAGGRLDVPDGLLFIDSDAKDRANAQPEEWRRYEHGAAVVESKRWARPLDRAVGREDAVAPSTQMLRYLRRIGDNSEHGLRWGILSNGSRWRLYWAGARSVSEEFLEVDLAGALALDAQGELGVDDDARDHALRVFAAIFSRAAFARTGADGRSFHERARAEAAFYEERVAKSLSKLVFEDIFPALTAAVAGASPETPLEEVRDASLVLLYRLLFLLYAEDRDLLPVNSEGYDDYALRPKRLEVGDRMGRGDAFSTSASQIWNRIADLSRIVDRGDASIGIPPYNGGLFAPANTPLLDQIRLPDSVLAPVIDKLSFEREGSDRRYINYRDLTVQQLGSIYERLLEHEVVREDGAIAVRPNAFARKNSGSYYTPDELVTLILEKTLEPLFVDANVGFAAAIGRIKKGDAEDYIRAELGDADPAQAILRLRVCDPAMGSGHFLVSLVDLMADKVLEAMAEATAGAEQAGHDYASPLADRIGEIRRTILKNAREEGWTIDEAQLDDRHIVRRMVLKRCVYGVDKNPMAVELAKVALWLHTFTVGAPLSFIDHHLRCGDSLFGLWVRDAIDKAEALGGGLLWNDALRNAQRSAEAMKTIEALTDAEIAEAHRSAAMWEDVELMTGELDGFVSFMHALDWLNLDKDGKGLVRLWLDGRFGDAIPIARGRKEPEGGKAKAEEVEAFTEIWRNARQLIEEERFLNWQIAFPGVWQDWASAERKGGFDAIVGNPPWDRIKLQQVEWFAARKPEIAMAERASDRKKMIAALEAANDPLWKDFRHAEQRAIDTSRMARKSGSYPLLSGGDTNLNSLFVERGHHLIKQRGVVGVLVPSGLISDKSSAGFFKEVSQAKQVRYVIDFFNKRYDGTLFFPDVYYRFKFCGYIATGTGRSAEEALYGFFIRDVAEVDNPDRVFAMSPDEIELINPNSGTAPIFRSRRDKDITSRIYDGSPVLVDYRSGEPVAVWPVRYVRMLDMANDSDKFRTVAELTGDEAAWPIGDNQYQSGSGVWGPLYEGKMVQAYDHRAADIVLAEANVFRPGQGSDLDDEDHADPSRQPTPRYWVPASQAGWDAPSDWCLAIKDVTSVTNMRTTIGAMIPKVGAGHTLPVLFPKKDVDATAHASFAPLLLANMNTIAYDYLARQKVHGNHLAWYLLEQLPVIPSDDYSRRFGDKPAAEIVRETVLELTYTAHDMAPFARDLGHVDADGEVLPPFKWDEERRFTLRAKLDALYFILYGVWDAANPAKSREDVHYIYSTFPIVERDERARYDQRYRSPELALLWINALMAGQPDADIRD</sequence>
<proteinExistence type="predicted"/>
<keyword evidence="7" id="KW-0540">Nuclease</keyword>
<evidence type="ECO:0000313" key="7">
    <source>
        <dbReference type="EMBL" id="AKM11030.1"/>
    </source>
</evidence>
<dbReference type="OrthoDB" id="9806213at2"/>
<protein>
    <recommendedName>
        <fullName evidence="1">site-specific DNA-methyltransferase (adenine-specific)</fullName>
        <ecNumber evidence="1">2.1.1.72</ecNumber>
    </recommendedName>
</protein>
<dbReference type="GO" id="GO:0006304">
    <property type="term" value="P:DNA modification"/>
    <property type="evidence" value="ECO:0007669"/>
    <property type="project" value="InterPro"/>
</dbReference>
<dbReference type="Pfam" id="PF07669">
    <property type="entry name" value="Eco57I"/>
    <property type="match status" value="1"/>
</dbReference>
<accession>A0A0G3XHN9</accession>
<evidence type="ECO:0000256" key="3">
    <source>
        <dbReference type="ARBA" id="ARBA00022679"/>
    </source>
</evidence>
<reference evidence="7 8" key="1">
    <citation type="submission" date="2015-06" db="EMBL/GenBank/DDBJ databases">
        <authorList>
            <person name="Zeng Y."/>
            <person name="Huang Y."/>
        </authorList>
    </citation>
    <scope>NUCLEOTIDE SEQUENCE [LARGE SCALE GENOMIC DNA]</scope>
    <source>
        <strain evidence="7 8">PQ-2</strain>
    </source>
</reference>
<evidence type="ECO:0000256" key="5">
    <source>
        <dbReference type="ARBA" id="ARBA00047942"/>
    </source>
</evidence>
<name>A0A0G3XHN9_9SPHN</name>
<organism evidence="7 8">
    <name type="scientific">Croceicoccus naphthovorans</name>
    <dbReference type="NCBI Taxonomy" id="1348774"/>
    <lineage>
        <taxon>Bacteria</taxon>
        <taxon>Pseudomonadati</taxon>
        <taxon>Pseudomonadota</taxon>
        <taxon>Alphaproteobacteria</taxon>
        <taxon>Sphingomonadales</taxon>
        <taxon>Erythrobacteraceae</taxon>
        <taxon>Croceicoccus</taxon>
    </lineage>
</organism>
<dbReference type="Proteomes" id="UP000035287">
    <property type="component" value="Chromosome"/>
</dbReference>
<dbReference type="EMBL" id="CP011770">
    <property type="protein sequence ID" value="AKM11030.1"/>
    <property type="molecule type" value="Genomic_DNA"/>
</dbReference>
<evidence type="ECO:0000259" key="6">
    <source>
        <dbReference type="Pfam" id="PF07669"/>
    </source>
</evidence>
<dbReference type="PATRIC" id="fig|1348774.3.peg.3230"/>
<dbReference type="EC" id="2.1.1.72" evidence="1"/>
<keyword evidence="3" id="KW-0808">Transferase</keyword>
<dbReference type="GO" id="GO:0032259">
    <property type="term" value="P:methylation"/>
    <property type="evidence" value="ECO:0007669"/>
    <property type="project" value="UniProtKB-KW"/>
</dbReference>
<evidence type="ECO:0000256" key="1">
    <source>
        <dbReference type="ARBA" id="ARBA00011900"/>
    </source>
</evidence>
<keyword evidence="2" id="KW-0489">Methyltransferase</keyword>
<dbReference type="InterPro" id="IPR050953">
    <property type="entry name" value="N4_N6_ade-DNA_methylase"/>
</dbReference>
<dbReference type="GO" id="GO:0009007">
    <property type="term" value="F:site-specific DNA-methyltransferase (adenine-specific) activity"/>
    <property type="evidence" value="ECO:0007669"/>
    <property type="project" value="UniProtKB-EC"/>
</dbReference>
<dbReference type="Gene3D" id="3.40.50.150">
    <property type="entry name" value="Vaccinia Virus protein VP39"/>
    <property type="match status" value="2"/>
</dbReference>
<evidence type="ECO:0000256" key="2">
    <source>
        <dbReference type="ARBA" id="ARBA00022603"/>
    </source>
</evidence>
<evidence type="ECO:0000256" key="4">
    <source>
        <dbReference type="ARBA" id="ARBA00022691"/>
    </source>
</evidence>
<dbReference type="GO" id="GO:0004519">
    <property type="term" value="F:endonuclease activity"/>
    <property type="evidence" value="ECO:0007669"/>
    <property type="project" value="UniProtKB-KW"/>
</dbReference>
<dbReference type="PRINTS" id="PR00507">
    <property type="entry name" value="N12N6MTFRASE"/>
</dbReference>
<dbReference type="REBASE" id="114119">
    <property type="entry name" value="CnaPQ2ORF15345P"/>
</dbReference>
<dbReference type="PANTHER" id="PTHR33841:SF1">
    <property type="entry name" value="DNA METHYLTRANSFERASE A"/>
    <property type="match status" value="1"/>
</dbReference>
<dbReference type="PROSITE" id="PS00092">
    <property type="entry name" value="N6_MTASE"/>
    <property type="match status" value="1"/>
</dbReference>
<dbReference type="STRING" id="1348774.AB433_15345"/>
<dbReference type="GO" id="GO:0003676">
    <property type="term" value="F:nucleic acid binding"/>
    <property type="evidence" value="ECO:0007669"/>
    <property type="project" value="InterPro"/>
</dbReference>